<name>A0A3P7L0K8_DIBLA</name>
<evidence type="ECO:0000313" key="3">
    <source>
        <dbReference type="EMBL" id="VDN10995.1"/>
    </source>
</evidence>
<feature type="transmembrane region" description="Helical" evidence="2">
    <location>
        <begin position="83"/>
        <end position="105"/>
    </location>
</feature>
<protein>
    <submittedName>
        <fullName evidence="3">Uncharacterized protein</fullName>
    </submittedName>
</protein>
<evidence type="ECO:0000256" key="1">
    <source>
        <dbReference type="ARBA" id="ARBA00010199"/>
    </source>
</evidence>
<dbReference type="AlphaFoldDB" id="A0A3P7L0K8"/>
<dbReference type="GO" id="GO:0042910">
    <property type="term" value="F:xenobiotic transmembrane transporter activity"/>
    <property type="evidence" value="ECO:0007669"/>
    <property type="project" value="InterPro"/>
</dbReference>
<dbReference type="InterPro" id="IPR002528">
    <property type="entry name" value="MATE_fam"/>
</dbReference>
<keyword evidence="4" id="KW-1185">Reference proteome</keyword>
<gene>
    <name evidence="3" type="ORF">DILT_LOCUS6826</name>
</gene>
<comment type="similarity">
    <text evidence="1">Belongs to the multi antimicrobial extrusion (MATE) (TC 2.A.66.1) family.</text>
</comment>
<dbReference type="GO" id="GO:0016020">
    <property type="term" value="C:membrane"/>
    <property type="evidence" value="ECO:0007669"/>
    <property type="project" value="InterPro"/>
</dbReference>
<dbReference type="Proteomes" id="UP000281553">
    <property type="component" value="Unassembled WGS sequence"/>
</dbReference>
<dbReference type="Pfam" id="PF01554">
    <property type="entry name" value="MatE"/>
    <property type="match status" value="1"/>
</dbReference>
<evidence type="ECO:0000256" key="2">
    <source>
        <dbReference type="SAM" id="Phobius"/>
    </source>
</evidence>
<keyword evidence="2" id="KW-1133">Transmembrane helix</keyword>
<dbReference type="OrthoDB" id="2126698at2759"/>
<keyword evidence="2" id="KW-0812">Transmembrane</keyword>
<keyword evidence="2" id="KW-0472">Membrane</keyword>
<feature type="transmembrane region" description="Helical" evidence="2">
    <location>
        <begin position="129"/>
        <end position="150"/>
    </location>
</feature>
<sequence>MTSAVTFMFGPISLAFCGHLGQTNLAAAGLAISIFNVTGFAIITGLLTACDTLFSQISCYLIQIEAVLQRLEWVLFQHNRPNFLARIITSFVWFTVIFLCTIKTFGGEDKFKMGVQLQRGYAKEMWLDWYIWFKLAIPGLAMSGMQWWIFEFGSIAAGMYCTALQISTPEIHEKDNLVSKT</sequence>
<organism evidence="3 4">
    <name type="scientific">Dibothriocephalus latus</name>
    <name type="common">Fish tapeworm</name>
    <name type="synonym">Diphyllobothrium latum</name>
    <dbReference type="NCBI Taxonomy" id="60516"/>
    <lineage>
        <taxon>Eukaryota</taxon>
        <taxon>Metazoa</taxon>
        <taxon>Spiralia</taxon>
        <taxon>Lophotrochozoa</taxon>
        <taxon>Platyhelminthes</taxon>
        <taxon>Cestoda</taxon>
        <taxon>Eucestoda</taxon>
        <taxon>Diphyllobothriidea</taxon>
        <taxon>Diphyllobothriidae</taxon>
        <taxon>Dibothriocephalus</taxon>
    </lineage>
</organism>
<reference evidence="3 4" key="1">
    <citation type="submission" date="2018-11" db="EMBL/GenBank/DDBJ databases">
        <authorList>
            <consortium name="Pathogen Informatics"/>
        </authorList>
    </citation>
    <scope>NUCLEOTIDE SEQUENCE [LARGE SCALE GENOMIC DNA]</scope>
</reference>
<dbReference type="EMBL" id="UYRU01050442">
    <property type="protein sequence ID" value="VDN10995.1"/>
    <property type="molecule type" value="Genomic_DNA"/>
</dbReference>
<evidence type="ECO:0000313" key="4">
    <source>
        <dbReference type="Proteomes" id="UP000281553"/>
    </source>
</evidence>
<dbReference type="GO" id="GO:0015297">
    <property type="term" value="F:antiporter activity"/>
    <property type="evidence" value="ECO:0007669"/>
    <property type="project" value="InterPro"/>
</dbReference>
<proteinExistence type="inferred from homology"/>
<accession>A0A3P7L0K8</accession>